<gene>
    <name evidence="2" type="ORF">CJF39_08095</name>
</gene>
<feature type="transmembrane region" description="Helical" evidence="1">
    <location>
        <begin position="21"/>
        <end position="39"/>
    </location>
</feature>
<keyword evidence="1" id="KW-0472">Membrane</keyword>
<proteinExistence type="predicted"/>
<name>A0A266NBW8_9PSED</name>
<dbReference type="Proteomes" id="UP000215788">
    <property type="component" value="Unassembled WGS sequence"/>
</dbReference>
<reference evidence="2 3" key="1">
    <citation type="submission" date="2017-08" db="EMBL/GenBank/DDBJ databases">
        <title>Genomic and metabolic characterisation of spoilage-associated Pseudomonas species.</title>
        <authorList>
            <person name="Stanborough T."/>
            <person name="Fegan N."/>
            <person name="Powell S.M."/>
            <person name="Singh T."/>
            <person name="Tamplin M.L."/>
            <person name="Chandry P.S."/>
        </authorList>
    </citation>
    <scope>NUCLEOTIDE SEQUENCE [LARGE SCALE GENOMIC DNA]</scope>
    <source>
        <strain evidence="2 3">L1802</strain>
    </source>
</reference>
<comment type="caution">
    <text evidence="2">The sequence shown here is derived from an EMBL/GenBank/DDBJ whole genome shotgun (WGS) entry which is preliminary data.</text>
</comment>
<feature type="transmembrane region" description="Helical" evidence="1">
    <location>
        <begin position="106"/>
        <end position="128"/>
    </location>
</feature>
<keyword evidence="1" id="KW-1133">Transmembrane helix</keyword>
<organism evidence="2 3">
    <name type="scientific">Pseudomonas lundensis</name>
    <dbReference type="NCBI Taxonomy" id="86185"/>
    <lineage>
        <taxon>Bacteria</taxon>
        <taxon>Pseudomonadati</taxon>
        <taxon>Pseudomonadota</taxon>
        <taxon>Gammaproteobacteria</taxon>
        <taxon>Pseudomonadales</taxon>
        <taxon>Pseudomonadaceae</taxon>
        <taxon>Pseudomonas</taxon>
    </lineage>
</organism>
<feature type="transmembrane region" description="Helical" evidence="1">
    <location>
        <begin position="140"/>
        <end position="157"/>
    </location>
</feature>
<feature type="transmembrane region" description="Helical" evidence="1">
    <location>
        <begin position="68"/>
        <end position="85"/>
    </location>
</feature>
<dbReference type="EMBL" id="NQKI01000009">
    <property type="protein sequence ID" value="OZY60004.1"/>
    <property type="molecule type" value="Genomic_DNA"/>
</dbReference>
<evidence type="ECO:0000313" key="2">
    <source>
        <dbReference type="EMBL" id="OZY60004.1"/>
    </source>
</evidence>
<evidence type="ECO:0000256" key="1">
    <source>
        <dbReference type="SAM" id="Phobius"/>
    </source>
</evidence>
<protein>
    <submittedName>
        <fullName evidence="2">Uncharacterized protein</fullName>
    </submittedName>
</protein>
<keyword evidence="1" id="KW-0812">Transmembrane</keyword>
<dbReference type="AlphaFoldDB" id="A0A266NBW8"/>
<evidence type="ECO:0000313" key="3">
    <source>
        <dbReference type="Proteomes" id="UP000215788"/>
    </source>
</evidence>
<accession>A0A266NBW8</accession>
<feature type="transmembrane region" description="Helical" evidence="1">
    <location>
        <begin position="187"/>
        <end position="207"/>
    </location>
</feature>
<sequence length="213" mass="23772">MWSKSQAGGLKKDISSIFSKEFVILLVEVFLVVLYFAIVKTVEQNFQEYTSKKTISAYVGITSARPEALQLMWVFSVYFVWDFIVDVVTSPRIEQGVAVPSNMLSYLTGLVAYCSISFICILGAWLISGVSASEATPYESVLGDIALLSILLFFVLGKQLEFYTTNWIPAEATRDNTMRKTPPSVKACIGMVVLVAVYIYIVMVLIWPPSFLK</sequence>